<dbReference type="EMBL" id="JBBDGM010000001">
    <property type="protein sequence ID" value="MEJ1087040.1"/>
    <property type="molecule type" value="Genomic_DNA"/>
</dbReference>
<dbReference type="Proteomes" id="UP001371224">
    <property type="component" value="Unassembled WGS sequence"/>
</dbReference>
<organism evidence="2 3">
    <name type="scientific">Microbacterium bandirmense</name>
    <dbReference type="NCBI Taxonomy" id="3122050"/>
    <lineage>
        <taxon>Bacteria</taxon>
        <taxon>Bacillati</taxon>
        <taxon>Actinomycetota</taxon>
        <taxon>Actinomycetes</taxon>
        <taxon>Micrococcales</taxon>
        <taxon>Microbacteriaceae</taxon>
        <taxon>Microbacterium</taxon>
    </lineage>
</organism>
<keyword evidence="3" id="KW-1185">Reference proteome</keyword>
<proteinExistence type="predicted"/>
<protein>
    <submittedName>
        <fullName evidence="2">Uncharacterized protein</fullName>
    </submittedName>
</protein>
<evidence type="ECO:0000256" key="1">
    <source>
        <dbReference type="SAM" id="MobiDB-lite"/>
    </source>
</evidence>
<evidence type="ECO:0000313" key="2">
    <source>
        <dbReference type="EMBL" id="MEJ1087040.1"/>
    </source>
</evidence>
<feature type="compositionally biased region" description="Basic and acidic residues" evidence="1">
    <location>
        <begin position="104"/>
        <end position="132"/>
    </location>
</feature>
<reference evidence="2 3" key="1">
    <citation type="submission" date="2024-02" db="EMBL/GenBank/DDBJ databases">
        <authorList>
            <person name="Saticioglu I.B."/>
        </authorList>
    </citation>
    <scope>NUCLEOTIDE SEQUENCE [LARGE SCALE GENOMIC DNA]</scope>
    <source>
        <strain evidence="2 3">Mu-80</strain>
    </source>
</reference>
<accession>A0ABU8L7Q5</accession>
<feature type="region of interest" description="Disordered" evidence="1">
    <location>
        <begin position="77"/>
        <end position="165"/>
    </location>
</feature>
<comment type="caution">
    <text evidence="2">The sequence shown here is derived from an EMBL/GenBank/DDBJ whole genome shotgun (WGS) entry which is preliminary data.</text>
</comment>
<gene>
    <name evidence="2" type="ORF">WDU99_01770</name>
</gene>
<name>A0ABU8L7Q5_9MICO</name>
<dbReference type="RefSeq" id="WP_337330713.1">
    <property type="nucleotide sequence ID" value="NZ_JBBDGM010000001.1"/>
</dbReference>
<evidence type="ECO:0000313" key="3">
    <source>
        <dbReference type="Proteomes" id="UP001371224"/>
    </source>
</evidence>
<sequence>MPASAAQTLLGLQALIGSESRIPLDPGWIAKQLFDGMPLSWATDRIERDVLVLEDAGHVVTWAQDGREWLALPRSGPAAARHAPSPRGASCEPPSTRPIFIGLGEREREKERESARERALARVQAENRESSDRWALGAAERRPRKPPKRPRILDAPPRGCADHPNGTVDEECGPCGTAADIRKTWLANEKYLDELVLFEESQATQWEDLGRDTF</sequence>